<sequence>MSHSPVKMMLDVAFGRHQTGTRAGAPDTVVLHGVAEAAVAWWMAHRPSDWSLEQHLADPAVNCKSDQERQLAYSVAQWLSTKK</sequence>
<protein>
    <submittedName>
        <fullName evidence="1">Uncharacterized protein</fullName>
    </submittedName>
</protein>
<organism evidence="1 2">
    <name type="scientific">Azohydromonas caseinilytica</name>
    <dbReference type="NCBI Taxonomy" id="2728836"/>
    <lineage>
        <taxon>Bacteria</taxon>
        <taxon>Pseudomonadati</taxon>
        <taxon>Pseudomonadota</taxon>
        <taxon>Betaproteobacteria</taxon>
        <taxon>Burkholderiales</taxon>
        <taxon>Sphaerotilaceae</taxon>
        <taxon>Azohydromonas</taxon>
    </lineage>
</organism>
<dbReference type="Proteomes" id="UP000574067">
    <property type="component" value="Unassembled WGS sequence"/>
</dbReference>
<accession>A0A848FGG6</accession>
<comment type="caution">
    <text evidence="1">The sequence shown here is derived from an EMBL/GenBank/DDBJ whole genome shotgun (WGS) entry which is preliminary data.</text>
</comment>
<evidence type="ECO:0000313" key="2">
    <source>
        <dbReference type="Proteomes" id="UP000574067"/>
    </source>
</evidence>
<dbReference type="EMBL" id="JABBFW010000024">
    <property type="protein sequence ID" value="NML17945.1"/>
    <property type="molecule type" value="Genomic_DNA"/>
</dbReference>
<gene>
    <name evidence="1" type="ORF">HHL10_23525</name>
</gene>
<name>A0A848FGG6_9BURK</name>
<keyword evidence="2" id="KW-1185">Reference proteome</keyword>
<evidence type="ECO:0000313" key="1">
    <source>
        <dbReference type="EMBL" id="NML17945.1"/>
    </source>
</evidence>
<proteinExistence type="predicted"/>
<reference evidence="1 2" key="1">
    <citation type="submission" date="2020-04" db="EMBL/GenBank/DDBJ databases">
        <title>Azohydromonas sp. isolated from soil.</title>
        <authorList>
            <person name="Dahal R.H."/>
        </authorList>
    </citation>
    <scope>NUCLEOTIDE SEQUENCE [LARGE SCALE GENOMIC DNA]</scope>
    <source>
        <strain evidence="1 2">G-1-1-14</strain>
    </source>
</reference>
<dbReference type="AlphaFoldDB" id="A0A848FGG6"/>
<dbReference type="RefSeq" id="WP_169162842.1">
    <property type="nucleotide sequence ID" value="NZ_JABBFW010000024.1"/>
</dbReference>